<evidence type="ECO:0000256" key="5">
    <source>
        <dbReference type="ARBA" id="ARBA00023136"/>
    </source>
</evidence>
<feature type="domain" description="Major facilitator superfamily (MFS) profile" evidence="8">
    <location>
        <begin position="100"/>
        <end position="559"/>
    </location>
</feature>
<feature type="compositionally biased region" description="Basic and acidic residues" evidence="6">
    <location>
        <begin position="17"/>
        <end position="38"/>
    </location>
</feature>
<feature type="transmembrane region" description="Helical" evidence="7">
    <location>
        <begin position="531"/>
        <end position="551"/>
    </location>
</feature>
<feature type="transmembrane region" description="Helical" evidence="7">
    <location>
        <begin position="427"/>
        <end position="446"/>
    </location>
</feature>
<evidence type="ECO:0000256" key="1">
    <source>
        <dbReference type="ARBA" id="ARBA00004141"/>
    </source>
</evidence>
<protein>
    <recommendedName>
        <fullName evidence="8">Major facilitator superfamily (MFS) profile domain-containing protein</fullName>
    </recommendedName>
</protein>
<feature type="transmembrane region" description="Helical" evidence="7">
    <location>
        <begin position="397"/>
        <end position="420"/>
    </location>
</feature>
<evidence type="ECO:0000256" key="7">
    <source>
        <dbReference type="SAM" id="Phobius"/>
    </source>
</evidence>
<keyword evidence="4 7" id="KW-1133">Transmembrane helix</keyword>
<dbReference type="InterPro" id="IPR020846">
    <property type="entry name" value="MFS_dom"/>
</dbReference>
<dbReference type="PANTHER" id="PTHR23504:SF15">
    <property type="entry name" value="MAJOR FACILITATOR SUPERFAMILY (MFS) PROFILE DOMAIN-CONTAINING PROTEIN"/>
    <property type="match status" value="1"/>
</dbReference>
<dbReference type="CDD" id="cd17330">
    <property type="entry name" value="MFS_SLC46_TetA_like"/>
    <property type="match status" value="1"/>
</dbReference>
<proteinExistence type="predicted"/>
<dbReference type="AlphaFoldDB" id="A0A7S4BSB7"/>
<dbReference type="PRINTS" id="PR01035">
    <property type="entry name" value="TCRTETA"/>
</dbReference>
<feature type="transmembrane region" description="Helical" evidence="7">
    <location>
        <begin position="172"/>
        <end position="189"/>
    </location>
</feature>
<dbReference type="PROSITE" id="PS50850">
    <property type="entry name" value="MFS"/>
    <property type="match status" value="1"/>
</dbReference>
<evidence type="ECO:0000259" key="8">
    <source>
        <dbReference type="PROSITE" id="PS50850"/>
    </source>
</evidence>
<dbReference type="InterPro" id="IPR011701">
    <property type="entry name" value="MFS"/>
</dbReference>
<feature type="transmembrane region" description="Helical" evidence="7">
    <location>
        <begin position="228"/>
        <end position="247"/>
    </location>
</feature>
<feature type="transmembrane region" description="Helical" evidence="7">
    <location>
        <begin position="97"/>
        <end position="119"/>
    </location>
</feature>
<comment type="subcellular location">
    <subcellularLocation>
        <location evidence="1">Membrane</location>
        <topology evidence="1">Multi-pass membrane protein</topology>
    </subcellularLocation>
</comment>
<organism evidence="9">
    <name type="scientific">Chrysotila carterae</name>
    <name type="common">Marine alga</name>
    <name type="synonym">Syracosphaera carterae</name>
    <dbReference type="NCBI Taxonomy" id="13221"/>
    <lineage>
        <taxon>Eukaryota</taxon>
        <taxon>Haptista</taxon>
        <taxon>Haptophyta</taxon>
        <taxon>Prymnesiophyceae</taxon>
        <taxon>Isochrysidales</taxon>
        <taxon>Isochrysidaceae</taxon>
        <taxon>Chrysotila</taxon>
    </lineage>
</organism>
<gene>
    <name evidence="9" type="ORF">PCAR00345_LOCUS27920</name>
</gene>
<dbReference type="Gene3D" id="1.20.1250.20">
    <property type="entry name" value="MFS general substrate transporter like domains"/>
    <property type="match status" value="1"/>
</dbReference>
<reference evidence="9" key="1">
    <citation type="submission" date="2021-01" db="EMBL/GenBank/DDBJ databases">
        <authorList>
            <person name="Corre E."/>
            <person name="Pelletier E."/>
            <person name="Niang G."/>
            <person name="Scheremetjew M."/>
            <person name="Finn R."/>
            <person name="Kale V."/>
            <person name="Holt S."/>
            <person name="Cochrane G."/>
            <person name="Meng A."/>
            <person name="Brown T."/>
            <person name="Cohen L."/>
        </authorList>
    </citation>
    <scope>NUCLEOTIDE SEQUENCE</scope>
    <source>
        <strain evidence="9">CCMP645</strain>
    </source>
</reference>
<keyword evidence="3 7" id="KW-0812">Transmembrane</keyword>
<dbReference type="PANTHER" id="PTHR23504">
    <property type="entry name" value="MAJOR FACILITATOR SUPERFAMILY DOMAIN-CONTAINING PROTEIN 10"/>
    <property type="match status" value="1"/>
</dbReference>
<dbReference type="GO" id="GO:0016020">
    <property type="term" value="C:membrane"/>
    <property type="evidence" value="ECO:0007669"/>
    <property type="project" value="UniProtKB-SubCell"/>
</dbReference>
<keyword evidence="2" id="KW-0813">Transport</keyword>
<accession>A0A7S4BSB7</accession>
<name>A0A7S4BSB7_CHRCT</name>
<dbReference type="SUPFAM" id="SSF103473">
    <property type="entry name" value="MFS general substrate transporter"/>
    <property type="match status" value="1"/>
</dbReference>
<evidence type="ECO:0000256" key="6">
    <source>
        <dbReference type="SAM" id="MobiDB-lite"/>
    </source>
</evidence>
<evidence type="ECO:0000256" key="2">
    <source>
        <dbReference type="ARBA" id="ARBA00022448"/>
    </source>
</evidence>
<feature type="transmembrane region" description="Helical" evidence="7">
    <location>
        <begin position="267"/>
        <end position="288"/>
    </location>
</feature>
<dbReference type="InterPro" id="IPR001958">
    <property type="entry name" value="Tet-R_TetA/multi-R_MdtG-like"/>
</dbReference>
<dbReference type="Pfam" id="PF07690">
    <property type="entry name" value="MFS_1"/>
    <property type="match status" value="2"/>
</dbReference>
<keyword evidence="5 7" id="KW-0472">Membrane</keyword>
<feature type="transmembrane region" description="Helical" evidence="7">
    <location>
        <begin position="495"/>
        <end position="519"/>
    </location>
</feature>
<feature type="transmembrane region" description="Helical" evidence="7">
    <location>
        <begin position="359"/>
        <end position="377"/>
    </location>
</feature>
<feature type="transmembrane region" description="Helical" evidence="7">
    <location>
        <begin position="139"/>
        <end position="160"/>
    </location>
</feature>
<dbReference type="GO" id="GO:0022857">
    <property type="term" value="F:transmembrane transporter activity"/>
    <property type="evidence" value="ECO:0007669"/>
    <property type="project" value="InterPro"/>
</dbReference>
<feature type="transmembrane region" description="Helical" evidence="7">
    <location>
        <begin position="458"/>
        <end position="483"/>
    </location>
</feature>
<evidence type="ECO:0000256" key="4">
    <source>
        <dbReference type="ARBA" id="ARBA00022989"/>
    </source>
</evidence>
<sequence>MPGKGIPECFAKAVNLNREHSMRHHDEKSKSKMTRGLDTRPCGPYSKGLVTDSEVTRTSPTQTQLDGEEREALAGQTLATARPCPKRLHRAWVRLRYRGPLIAFSFAVLANAVSISNVFPYAPSMVKHFNMTTDDRQLGFYAGFLMSAYQLGQLLSSFPLGALADTWGRKNIMLLGLWACTLPQILFGFSTSFSVAVSLRFAMGLPNAIVVAAKAMAPDLVPVEEQGFAMSLVSGMWGGGCIIGPALGGLLSSTGPEGSILGENPFLLPNLVGAALALASLAAVYFFIPETMEVKPLCTGSCLPRLRGSSRRYFPSKLSHSEQELPTAGGHFVEKGRDQYQRGDAATMRSSKSLCADRTWLPPTVAYSLVALTNIMYEEVLPLWAVAPVSSGGFGMQISSLGWLLSASGMALIFFQLIVLPILTRKFSYTALFTGSSLVAAVFYAASPFVGIATAQSLPMLVVVLVLCRFSSAAQFTAVFVLLNNSVVAADRGRIQGLSMAFAAGSRAVGPTLAAELFAWSLTNGMHSTLLDVHCVFLVCATTSVVTALFAQRYLGVSYNSPYQDSSH</sequence>
<feature type="region of interest" description="Disordered" evidence="6">
    <location>
        <begin position="17"/>
        <end position="63"/>
    </location>
</feature>
<evidence type="ECO:0000256" key="3">
    <source>
        <dbReference type="ARBA" id="ARBA00022692"/>
    </source>
</evidence>
<dbReference type="EMBL" id="HBIZ01043629">
    <property type="protein sequence ID" value="CAE0775286.1"/>
    <property type="molecule type" value="Transcribed_RNA"/>
</dbReference>
<dbReference type="InterPro" id="IPR036259">
    <property type="entry name" value="MFS_trans_sf"/>
</dbReference>
<evidence type="ECO:0000313" key="9">
    <source>
        <dbReference type="EMBL" id="CAE0775286.1"/>
    </source>
</evidence>